<gene>
    <name evidence="2" type="ORF">ARTHRO_60330</name>
</gene>
<sequence>MIVADKPAESWTDEDATGFEIKLSDIARRFKNLEALQKEVAAKGEGFEARRITVTRPDGKETHGIVWSDRESQGKIEALVEEILQKPILRDNPQLQQAFVAKLTERVLAATSPENIPQMQRKRETLKPEADQISVN</sequence>
<evidence type="ECO:0000313" key="2">
    <source>
        <dbReference type="EMBL" id="CDM97729.1"/>
    </source>
</evidence>
<dbReference type="AlphaFoldDB" id="A0A9P1KJX1"/>
<keyword evidence="3" id="KW-1185">Reference proteome</keyword>
<protein>
    <submittedName>
        <fullName evidence="2">Uncharacterized protein</fullName>
    </submittedName>
</protein>
<organism evidence="2 3">
    <name type="scientific">Limnospira indica PCC 8005</name>
    <dbReference type="NCBI Taxonomy" id="376219"/>
    <lineage>
        <taxon>Bacteria</taxon>
        <taxon>Bacillati</taxon>
        <taxon>Cyanobacteriota</taxon>
        <taxon>Cyanophyceae</taxon>
        <taxon>Oscillatoriophycideae</taxon>
        <taxon>Oscillatoriales</taxon>
        <taxon>Sirenicapillariaceae</taxon>
        <taxon>Limnospira</taxon>
    </lineage>
</organism>
<evidence type="ECO:0000313" key="3">
    <source>
        <dbReference type="Proteomes" id="UP000032946"/>
    </source>
</evidence>
<dbReference type="EMBL" id="FO818640">
    <property type="protein sequence ID" value="CDM97729.1"/>
    <property type="molecule type" value="Genomic_DNA"/>
</dbReference>
<feature type="compositionally biased region" description="Basic and acidic residues" evidence="1">
    <location>
        <begin position="121"/>
        <end position="130"/>
    </location>
</feature>
<evidence type="ECO:0000256" key="1">
    <source>
        <dbReference type="SAM" id="MobiDB-lite"/>
    </source>
</evidence>
<accession>A0A9P1KJX1</accession>
<reference evidence="2 3" key="1">
    <citation type="submission" date="2014-02" db="EMBL/GenBank/DDBJ databases">
        <authorList>
            <person name="Genoscope - CEA"/>
        </authorList>
    </citation>
    <scope>NUCLEOTIDE SEQUENCE [LARGE SCALE GENOMIC DNA]</scope>
    <source>
        <strain evidence="2 3">PCC 8005</strain>
    </source>
</reference>
<dbReference type="RefSeq" id="WP_008055057.1">
    <property type="nucleotide sequence ID" value="NZ_FO818640.1"/>
</dbReference>
<proteinExistence type="predicted"/>
<name>A0A9P1KJX1_9CYAN</name>
<feature type="region of interest" description="Disordered" evidence="1">
    <location>
        <begin position="112"/>
        <end position="136"/>
    </location>
</feature>
<dbReference type="Proteomes" id="UP000032946">
    <property type="component" value="Chromosome"/>
</dbReference>